<dbReference type="EMBL" id="CP024902">
    <property type="protein sequence ID" value="AXF21841.1"/>
    <property type="molecule type" value="Genomic_DNA"/>
</dbReference>
<evidence type="ECO:0000313" key="3">
    <source>
        <dbReference type="Proteomes" id="UP000253104"/>
    </source>
</evidence>
<protein>
    <recommendedName>
        <fullName evidence="4">DUF485 domain-containing protein</fullName>
    </recommendedName>
</protein>
<dbReference type="InterPro" id="IPR007436">
    <property type="entry name" value="DUF485"/>
</dbReference>
<gene>
    <name evidence="2" type="ORF">CUJ89_15965</name>
</gene>
<dbReference type="Pfam" id="PF04341">
    <property type="entry name" value="DUF485"/>
    <property type="match status" value="1"/>
</dbReference>
<accession>A0A2Z5MX44</accession>
<name>A0A2Z5MX44_BURPY</name>
<evidence type="ECO:0000313" key="2">
    <source>
        <dbReference type="EMBL" id="AXF21841.1"/>
    </source>
</evidence>
<evidence type="ECO:0008006" key="4">
    <source>
        <dbReference type="Google" id="ProtNLM"/>
    </source>
</evidence>
<dbReference type="GO" id="GO:0005886">
    <property type="term" value="C:plasma membrane"/>
    <property type="evidence" value="ECO:0007669"/>
    <property type="project" value="TreeGrafter"/>
</dbReference>
<feature type="transmembrane region" description="Helical" evidence="1">
    <location>
        <begin position="25"/>
        <end position="51"/>
    </location>
</feature>
<dbReference type="AlphaFoldDB" id="A0A2Z5MX44"/>
<reference evidence="2 3" key="1">
    <citation type="journal article" date="2018" name="ISME J.">
        <title>Involvement of Burkholderiaceae and sulfurous volatiles in disease-suppressive soils.</title>
        <authorList>
            <person name="Carrion V.J."/>
            <person name="Cordovez V."/>
            <person name="Tyc O."/>
            <person name="Etalo D.W."/>
            <person name="de Bruijn I."/>
            <person name="de Jager V.C."/>
            <person name="Medema M.H."/>
            <person name="Eberl L."/>
            <person name="Raaijmakers J.M."/>
        </authorList>
    </citation>
    <scope>NUCLEOTIDE SEQUENCE [LARGE SCALE GENOMIC DNA]</scope>
    <source>
        <strain evidence="3">mHSR5</strain>
    </source>
</reference>
<dbReference type="OrthoDB" id="5297034at2"/>
<keyword evidence="1" id="KW-0472">Membrane</keyword>
<feature type="transmembrane region" description="Helical" evidence="1">
    <location>
        <begin position="63"/>
        <end position="84"/>
    </location>
</feature>
<dbReference type="PANTHER" id="PTHR38598:SF1">
    <property type="entry name" value="INNER MEMBRANE PROTEIN YJCH"/>
    <property type="match status" value="1"/>
</dbReference>
<organism evidence="2 3">
    <name type="scientific">Burkholderia pyrrocinia</name>
    <name type="common">Pseudomonas pyrrocinia</name>
    <dbReference type="NCBI Taxonomy" id="60550"/>
    <lineage>
        <taxon>Bacteria</taxon>
        <taxon>Pseudomonadati</taxon>
        <taxon>Pseudomonadota</taxon>
        <taxon>Betaproteobacteria</taxon>
        <taxon>Burkholderiales</taxon>
        <taxon>Burkholderiaceae</taxon>
        <taxon>Burkholderia</taxon>
        <taxon>Burkholderia cepacia complex</taxon>
    </lineage>
</organism>
<proteinExistence type="predicted"/>
<dbReference type="RefSeq" id="WP_114178162.1">
    <property type="nucleotide sequence ID" value="NZ_CP024902.1"/>
</dbReference>
<dbReference type="InterPro" id="IPR052959">
    <property type="entry name" value="Inner_membrane_assoc"/>
</dbReference>
<dbReference type="PANTHER" id="PTHR38598">
    <property type="entry name" value="INNER MEMBRANE PROTEIN YJCH"/>
    <property type="match status" value="1"/>
</dbReference>
<evidence type="ECO:0000256" key="1">
    <source>
        <dbReference type="SAM" id="Phobius"/>
    </source>
</evidence>
<keyword evidence="1" id="KW-1133">Transmembrane helix</keyword>
<sequence>MELSVVESVTARRDYQQLVRARRRFSFTLTALMIATYYGFILLVALAPHVLAAPLYRGATTSVGIAAGVAIILVAIGLTACYVLRANRVFDRTVATILGRSS</sequence>
<dbReference type="Proteomes" id="UP000253104">
    <property type="component" value="Chromosome mHSR5_A"/>
</dbReference>
<keyword evidence="1" id="KW-0812">Transmembrane</keyword>